<reference evidence="11" key="1">
    <citation type="submission" date="2020-10" db="EMBL/GenBank/DDBJ databases">
        <authorList>
            <person name="Gilroy R."/>
        </authorList>
    </citation>
    <scope>NUCLEOTIDE SEQUENCE</scope>
    <source>
        <strain evidence="11">35461</strain>
    </source>
</reference>
<evidence type="ECO:0000256" key="2">
    <source>
        <dbReference type="ARBA" id="ARBA00022448"/>
    </source>
</evidence>
<feature type="transmembrane region" description="Helical" evidence="10">
    <location>
        <begin position="315"/>
        <end position="344"/>
    </location>
</feature>
<dbReference type="GO" id="GO:0005886">
    <property type="term" value="C:plasma membrane"/>
    <property type="evidence" value="ECO:0007669"/>
    <property type="project" value="UniProtKB-SubCell"/>
</dbReference>
<feature type="transmembrane region" description="Helical" evidence="10">
    <location>
        <begin position="192"/>
        <end position="212"/>
    </location>
</feature>
<dbReference type="GO" id="GO:0006811">
    <property type="term" value="P:monoatomic ion transport"/>
    <property type="evidence" value="ECO:0007669"/>
    <property type="project" value="UniProtKB-KW"/>
</dbReference>
<dbReference type="Proteomes" id="UP000886845">
    <property type="component" value="Unassembled WGS sequence"/>
</dbReference>
<evidence type="ECO:0000313" key="11">
    <source>
        <dbReference type="EMBL" id="HIV09727.1"/>
    </source>
</evidence>
<feature type="transmembrane region" description="Helical" evidence="10">
    <location>
        <begin position="48"/>
        <end position="75"/>
    </location>
</feature>
<dbReference type="PANTHER" id="PTHR43298:SF2">
    <property type="entry name" value="FMN_FAD EXPORTER YEEO-RELATED"/>
    <property type="match status" value="1"/>
</dbReference>
<dbReference type="InterPro" id="IPR048279">
    <property type="entry name" value="MdtK-like"/>
</dbReference>
<dbReference type="InterPro" id="IPR050222">
    <property type="entry name" value="MATE_MdtK"/>
</dbReference>
<gene>
    <name evidence="11" type="ORF">IAC79_06415</name>
</gene>
<keyword evidence="5 10" id="KW-0812">Transmembrane</keyword>
<dbReference type="PANTHER" id="PTHR43298">
    <property type="entry name" value="MULTIDRUG RESISTANCE PROTEIN NORM-RELATED"/>
    <property type="match status" value="1"/>
</dbReference>
<accession>A0A9D1NNT7</accession>
<dbReference type="InterPro" id="IPR002528">
    <property type="entry name" value="MATE_fam"/>
</dbReference>
<keyword evidence="8 10" id="KW-0472">Membrane</keyword>
<keyword evidence="2" id="KW-0813">Transport</keyword>
<evidence type="ECO:0000256" key="9">
    <source>
        <dbReference type="ARBA" id="ARBA00031636"/>
    </source>
</evidence>
<reference evidence="11" key="2">
    <citation type="journal article" date="2021" name="PeerJ">
        <title>Extensive microbial diversity within the chicken gut microbiome revealed by metagenomics and culture.</title>
        <authorList>
            <person name="Gilroy R."/>
            <person name="Ravi A."/>
            <person name="Getino M."/>
            <person name="Pursley I."/>
            <person name="Horton D.L."/>
            <person name="Alikhan N.F."/>
            <person name="Baker D."/>
            <person name="Gharbi K."/>
            <person name="Hall N."/>
            <person name="Watson M."/>
            <person name="Adriaenssens E.M."/>
            <person name="Foster-Nyarko E."/>
            <person name="Jarju S."/>
            <person name="Secka A."/>
            <person name="Antonio M."/>
            <person name="Oren A."/>
            <person name="Chaudhuri R.R."/>
            <person name="La Ragione R."/>
            <person name="Hildebrand F."/>
            <person name="Pallen M.J."/>
        </authorList>
    </citation>
    <scope>NUCLEOTIDE SEQUENCE</scope>
    <source>
        <strain evidence="11">35461</strain>
    </source>
</reference>
<dbReference type="Pfam" id="PF01554">
    <property type="entry name" value="MatE"/>
    <property type="match status" value="2"/>
</dbReference>
<name>A0A9D1NNT7_9BACT</name>
<protein>
    <recommendedName>
        <fullName evidence="9">Multidrug-efflux transporter</fullName>
    </recommendedName>
</protein>
<proteinExistence type="predicted"/>
<comment type="subcellular location">
    <subcellularLocation>
        <location evidence="1">Cell membrane</location>
        <topology evidence="1">Multi-pass membrane protein</topology>
    </subcellularLocation>
</comment>
<keyword evidence="7" id="KW-0406">Ion transport</keyword>
<feature type="transmembrane region" description="Helical" evidence="10">
    <location>
        <begin position="96"/>
        <end position="122"/>
    </location>
</feature>
<feature type="transmembrane region" description="Helical" evidence="10">
    <location>
        <begin position="237"/>
        <end position="261"/>
    </location>
</feature>
<dbReference type="AlphaFoldDB" id="A0A9D1NNT7"/>
<evidence type="ECO:0000256" key="5">
    <source>
        <dbReference type="ARBA" id="ARBA00022692"/>
    </source>
</evidence>
<feature type="transmembrane region" description="Helical" evidence="10">
    <location>
        <begin position="356"/>
        <end position="374"/>
    </location>
</feature>
<feature type="transmembrane region" description="Helical" evidence="10">
    <location>
        <begin position="281"/>
        <end position="303"/>
    </location>
</feature>
<feature type="transmembrane region" description="Helical" evidence="10">
    <location>
        <begin position="420"/>
        <end position="436"/>
    </location>
</feature>
<keyword evidence="3" id="KW-0050">Antiport</keyword>
<evidence type="ECO:0000256" key="4">
    <source>
        <dbReference type="ARBA" id="ARBA00022475"/>
    </source>
</evidence>
<comment type="caution">
    <text evidence="11">The sequence shown here is derived from an EMBL/GenBank/DDBJ whole genome shotgun (WGS) entry which is preliminary data.</text>
</comment>
<dbReference type="GO" id="GO:0015297">
    <property type="term" value="F:antiporter activity"/>
    <property type="evidence" value="ECO:0007669"/>
    <property type="project" value="UniProtKB-KW"/>
</dbReference>
<organism evidence="11 12">
    <name type="scientific">Candidatus Spyradenecus faecavium</name>
    <dbReference type="NCBI Taxonomy" id="2840947"/>
    <lineage>
        <taxon>Bacteria</taxon>
        <taxon>Pseudomonadati</taxon>
        <taxon>Lentisphaerota</taxon>
        <taxon>Lentisphaeria</taxon>
        <taxon>Lentisphaerales</taxon>
        <taxon>Lentisphaeraceae</taxon>
        <taxon>Lentisphaeraceae incertae sedis</taxon>
        <taxon>Candidatus Spyradenecus</taxon>
    </lineage>
</organism>
<evidence type="ECO:0000256" key="3">
    <source>
        <dbReference type="ARBA" id="ARBA00022449"/>
    </source>
</evidence>
<dbReference type="CDD" id="cd13138">
    <property type="entry name" value="MATE_yoeA_like"/>
    <property type="match status" value="1"/>
</dbReference>
<feature type="transmembrane region" description="Helical" evidence="10">
    <location>
        <begin position="165"/>
        <end position="186"/>
    </location>
</feature>
<dbReference type="GO" id="GO:0042910">
    <property type="term" value="F:xenobiotic transmembrane transporter activity"/>
    <property type="evidence" value="ECO:0007669"/>
    <property type="project" value="InterPro"/>
</dbReference>
<evidence type="ECO:0000256" key="10">
    <source>
        <dbReference type="SAM" id="Phobius"/>
    </source>
</evidence>
<keyword evidence="4" id="KW-1003">Cell membrane</keyword>
<dbReference type="EMBL" id="DVOR01000210">
    <property type="protein sequence ID" value="HIV09727.1"/>
    <property type="molecule type" value="Genomic_DNA"/>
</dbReference>
<evidence type="ECO:0000256" key="1">
    <source>
        <dbReference type="ARBA" id="ARBA00004651"/>
    </source>
</evidence>
<evidence type="ECO:0000256" key="6">
    <source>
        <dbReference type="ARBA" id="ARBA00022989"/>
    </source>
</evidence>
<sequence>MTTDMTRGAPLRLLVAFSWPLLVGNVIQMAYALADMIIVGRLLGERALAAVGGVGSTIFVVLGFVFGITAGVAVVTAQRFGAGDPRGVRHSVGTGVWVSAAIAGAVTLACWLCVDLILRLLNTPPDVFAEAREYLSVSFLGTPLMVFFNFQSATLRALGDSRTPLFFLAGASLLNVVLDILFISAFDMGVGGAAWATNTAIFSSALACLLLVTRRLPELRLSLSDWRPRPRMALRQLWIALPMGLQFSVTGLGAMVLQAAINTFGVAQMAGMTAARNVENVACQLPVALGQAMATYAAQNFGAGRLARIRAGVRASVLITVACGVVMTALTLLFGDLFVAAFLRERSAEVLAVGRRMLWVTAPFFVPLGLIFIFRNTLQGIGRSLLPMLAGFVEMAMRMGVALGLLHVLGVNAVYWGDPAAWVGAAVLLVVAYWAYSFRWPREREAEPCP</sequence>
<feature type="transmembrane region" description="Helical" evidence="10">
    <location>
        <begin position="134"/>
        <end position="153"/>
    </location>
</feature>
<evidence type="ECO:0000256" key="8">
    <source>
        <dbReference type="ARBA" id="ARBA00023136"/>
    </source>
</evidence>
<evidence type="ECO:0000313" key="12">
    <source>
        <dbReference type="Proteomes" id="UP000886845"/>
    </source>
</evidence>
<dbReference type="NCBIfam" id="TIGR00797">
    <property type="entry name" value="matE"/>
    <property type="match status" value="1"/>
</dbReference>
<keyword evidence="6 10" id="KW-1133">Transmembrane helix</keyword>
<dbReference type="PIRSF" id="PIRSF006603">
    <property type="entry name" value="DinF"/>
    <property type="match status" value="1"/>
</dbReference>
<evidence type="ECO:0000256" key="7">
    <source>
        <dbReference type="ARBA" id="ARBA00023065"/>
    </source>
</evidence>
<feature type="transmembrane region" description="Helical" evidence="10">
    <location>
        <begin position="386"/>
        <end position="408"/>
    </location>
</feature>